<sequence>MKCSIKESFKSMRFVMLFAAAIVNTVGYCVYYGSSALYHDSKAWLIITYLSLPSYQVILWVLVILHFLGETPEVKSKQFFSLIGVIFFFIIALRGMLVIYRDDWVGRAYVPTYILCCMAVSVLLILEIYFGYREDGFQWRVGASD</sequence>
<proteinExistence type="predicted"/>
<reference evidence="2" key="1">
    <citation type="submission" date="2015-12" db="EMBL/GenBank/DDBJ databases">
        <title>De novo transcriptome assembly of four potential Pierce s Disease insect vectors from Arizona vineyards.</title>
        <authorList>
            <person name="Tassone E.E."/>
        </authorList>
    </citation>
    <scope>NUCLEOTIDE SEQUENCE</scope>
</reference>
<gene>
    <name evidence="2" type="ORF">g.4903</name>
</gene>
<keyword evidence="1" id="KW-1133">Transmembrane helix</keyword>
<feature type="transmembrane region" description="Helical" evidence="1">
    <location>
        <begin position="12"/>
        <end position="34"/>
    </location>
</feature>
<evidence type="ECO:0000313" key="2">
    <source>
        <dbReference type="EMBL" id="JAS25446.1"/>
    </source>
</evidence>
<feature type="transmembrane region" description="Helical" evidence="1">
    <location>
        <begin position="112"/>
        <end position="132"/>
    </location>
</feature>
<keyword evidence="1" id="KW-0472">Membrane</keyword>
<evidence type="ECO:0000256" key="1">
    <source>
        <dbReference type="SAM" id="Phobius"/>
    </source>
</evidence>
<organism evidence="2">
    <name type="scientific">Clastoptera arizonana</name>
    <name type="common">Arizona spittle bug</name>
    <dbReference type="NCBI Taxonomy" id="38151"/>
    <lineage>
        <taxon>Eukaryota</taxon>
        <taxon>Metazoa</taxon>
        <taxon>Ecdysozoa</taxon>
        <taxon>Arthropoda</taxon>
        <taxon>Hexapoda</taxon>
        <taxon>Insecta</taxon>
        <taxon>Pterygota</taxon>
        <taxon>Neoptera</taxon>
        <taxon>Paraneoptera</taxon>
        <taxon>Hemiptera</taxon>
        <taxon>Auchenorrhyncha</taxon>
        <taxon>Cercopoidea</taxon>
        <taxon>Clastopteridae</taxon>
        <taxon>Clastoptera</taxon>
    </lineage>
</organism>
<name>A0A1B6DIB7_9HEMI</name>
<accession>A0A1B6DIB7</accession>
<dbReference type="EMBL" id="GEDC01011852">
    <property type="protein sequence ID" value="JAS25446.1"/>
    <property type="molecule type" value="Transcribed_RNA"/>
</dbReference>
<keyword evidence="1" id="KW-0812">Transmembrane</keyword>
<dbReference type="AlphaFoldDB" id="A0A1B6DIB7"/>
<feature type="transmembrane region" description="Helical" evidence="1">
    <location>
        <begin position="46"/>
        <end position="67"/>
    </location>
</feature>
<feature type="transmembrane region" description="Helical" evidence="1">
    <location>
        <begin position="79"/>
        <end position="100"/>
    </location>
</feature>
<protein>
    <submittedName>
        <fullName evidence="2">Uncharacterized protein</fullName>
    </submittedName>
</protein>